<keyword evidence="1" id="KW-0863">Zinc-finger</keyword>
<evidence type="ECO:0000256" key="1">
    <source>
        <dbReference type="PROSITE-ProRule" id="PRU00042"/>
    </source>
</evidence>
<dbReference type="PROSITE" id="PS00028">
    <property type="entry name" value="ZINC_FINGER_C2H2_1"/>
    <property type="match status" value="1"/>
</dbReference>
<feature type="domain" description="C2H2-type" evidence="3">
    <location>
        <begin position="7"/>
        <end position="35"/>
    </location>
</feature>
<keyword evidence="5" id="KW-1185">Reference proteome</keyword>
<accession>D7KDE8</accession>
<gene>
    <name evidence="4" type="ORF">ARALYDRAFT_470423</name>
</gene>
<organism evidence="5">
    <name type="scientific">Arabidopsis lyrata subsp. lyrata</name>
    <name type="common">Lyre-leaved rock-cress</name>
    <dbReference type="NCBI Taxonomy" id="81972"/>
    <lineage>
        <taxon>Eukaryota</taxon>
        <taxon>Viridiplantae</taxon>
        <taxon>Streptophyta</taxon>
        <taxon>Embryophyta</taxon>
        <taxon>Tracheophyta</taxon>
        <taxon>Spermatophyta</taxon>
        <taxon>Magnoliopsida</taxon>
        <taxon>eudicotyledons</taxon>
        <taxon>Gunneridae</taxon>
        <taxon>Pentapetalae</taxon>
        <taxon>rosids</taxon>
        <taxon>malvids</taxon>
        <taxon>Brassicales</taxon>
        <taxon>Brassicaceae</taxon>
        <taxon>Camelineae</taxon>
        <taxon>Arabidopsis</taxon>
    </lineage>
</organism>
<feature type="non-terminal residue" evidence="4">
    <location>
        <position position="154"/>
    </location>
</feature>
<evidence type="ECO:0000313" key="5">
    <source>
        <dbReference type="Proteomes" id="UP000008694"/>
    </source>
</evidence>
<dbReference type="STRING" id="81972.D7KDE8"/>
<evidence type="ECO:0000313" key="4">
    <source>
        <dbReference type="EMBL" id="EFH65765.1"/>
    </source>
</evidence>
<keyword evidence="1" id="KW-0862">Zinc</keyword>
<protein>
    <recommendedName>
        <fullName evidence="3">C2H2-type domain-containing protein</fullName>
    </recommendedName>
</protein>
<dbReference type="PROSITE" id="PS50157">
    <property type="entry name" value="ZINC_FINGER_C2H2_2"/>
    <property type="match status" value="1"/>
</dbReference>
<keyword evidence="1" id="KW-0479">Metal-binding</keyword>
<dbReference type="GO" id="GO:0008270">
    <property type="term" value="F:zinc ion binding"/>
    <property type="evidence" value="ECO:0007669"/>
    <property type="project" value="UniProtKB-KW"/>
</dbReference>
<proteinExistence type="predicted"/>
<feature type="compositionally biased region" description="Polar residues" evidence="2">
    <location>
        <begin position="137"/>
        <end position="154"/>
    </location>
</feature>
<sequence>MAFSNPQECAICKRVFLSSHHLISHFNDVHSNRHGSTFSSSAIATPTSFRHYPNVNRNPNPDFQARNHFDVNYYRRGYLDDHGRFHKGCSPTPVITPTRKYKFLLPKMPTTPKLMDLFPTLPLIWQLEQRRAEDSAVTENGGANSSSIDLSLRL</sequence>
<evidence type="ECO:0000256" key="2">
    <source>
        <dbReference type="SAM" id="MobiDB-lite"/>
    </source>
</evidence>
<feature type="region of interest" description="Disordered" evidence="2">
    <location>
        <begin position="135"/>
        <end position="154"/>
    </location>
</feature>
<dbReference type="HOGENOM" id="CLU_1706663_0_0_1"/>
<dbReference type="EMBL" id="GL348713">
    <property type="protein sequence ID" value="EFH65765.1"/>
    <property type="molecule type" value="Genomic_DNA"/>
</dbReference>
<dbReference type="Proteomes" id="UP000008694">
    <property type="component" value="Unassembled WGS sequence"/>
</dbReference>
<dbReference type="Gramene" id="fgenesh2_kg.1__377__AT1G04445.1">
    <property type="protein sequence ID" value="fgenesh2_kg.1__377__AT1G04445.1"/>
    <property type="gene ID" value="fgenesh2_kg.1__377__AT1G04445.1"/>
</dbReference>
<reference evidence="5" key="1">
    <citation type="journal article" date="2011" name="Nat. Genet.">
        <title>The Arabidopsis lyrata genome sequence and the basis of rapid genome size change.</title>
        <authorList>
            <person name="Hu T.T."/>
            <person name="Pattyn P."/>
            <person name="Bakker E.G."/>
            <person name="Cao J."/>
            <person name="Cheng J.-F."/>
            <person name="Clark R.M."/>
            <person name="Fahlgren N."/>
            <person name="Fawcett J.A."/>
            <person name="Grimwood J."/>
            <person name="Gundlach H."/>
            <person name="Haberer G."/>
            <person name="Hollister J.D."/>
            <person name="Ossowski S."/>
            <person name="Ottilar R.P."/>
            <person name="Salamov A.A."/>
            <person name="Schneeberger K."/>
            <person name="Spannagl M."/>
            <person name="Wang X."/>
            <person name="Yang L."/>
            <person name="Nasrallah M.E."/>
            <person name="Bergelson J."/>
            <person name="Carrington J.C."/>
            <person name="Gaut B.S."/>
            <person name="Schmutz J."/>
            <person name="Mayer K.F.X."/>
            <person name="Van de Peer Y."/>
            <person name="Grigoriev I.V."/>
            <person name="Nordborg M."/>
            <person name="Weigel D."/>
            <person name="Guo Y.-L."/>
        </authorList>
    </citation>
    <scope>NUCLEOTIDE SEQUENCE [LARGE SCALE GENOMIC DNA]</scope>
    <source>
        <strain evidence="5">cv. MN47</strain>
    </source>
</reference>
<evidence type="ECO:0000259" key="3">
    <source>
        <dbReference type="PROSITE" id="PS50157"/>
    </source>
</evidence>
<dbReference type="InterPro" id="IPR013087">
    <property type="entry name" value="Znf_C2H2_type"/>
</dbReference>
<dbReference type="AlphaFoldDB" id="D7KDE8"/>
<name>D7KDE8_ARALL</name>